<dbReference type="EMBL" id="FOSP01000004">
    <property type="protein sequence ID" value="SFK32667.1"/>
    <property type="molecule type" value="Genomic_DNA"/>
</dbReference>
<gene>
    <name evidence="1" type="ORF">SAMN05216302_100451</name>
</gene>
<accession>A0A1I3YL64</accession>
<sequence>MKNLKLFIIPVAIFIGLGGCISYSSKKEETVVPAQSSYIDAQERISEYKN</sequence>
<protein>
    <submittedName>
        <fullName evidence="1">Uncharacterized protein</fullName>
    </submittedName>
</protein>
<dbReference type="PROSITE" id="PS51257">
    <property type="entry name" value="PROKAR_LIPOPROTEIN"/>
    <property type="match status" value="1"/>
</dbReference>
<evidence type="ECO:0000313" key="2">
    <source>
        <dbReference type="Proteomes" id="UP000199533"/>
    </source>
</evidence>
<organism evidence="1 2">
    <name type="scientific">Nitrosomonas aestuarii</name>
    <dbReference type="NCBI Taxonomy" id="52441"/>
    <lineage>
        <taxon>Bacteria</taxon>
        <taxon>Pseudomonadati</taxon>
        <taxon>Pseudomonadota</taxon>
        <taxon>Betaproteobacteria</taxon>
        <taxon>Nitrosomonadales</taxon>
        <taxon>Nitrosomonadaceae</taxon>
        <taxon>Nitrosomonas</taxon>
    </lineage>
</organism>
<proteinExistence type="predicted"/>
<dbReference type="STRING" id="52441.SAMN05216302_100451"/>
<keyword evidence="2" id="KW-1185">Reference proteome</keyword>
<evidence type="ECO:0000313" key="1">
    <source>
        <dbReference type="EMBL" id="SFK32667.1"/>
    </source>
</evidence>
<dbReference type="AlphaFoldDB" id="A0A1I3YL64"/>
<dbReference type="RefSeq" id="WP_170841569.1">
    <property type="nucleotide sequence ID" value="NZ_FOSP01000004.1"/>
</dbReference>
<dbReference type="Proteomes" id="UP000199533">
    <property type="component" value="Unassembled WGS sequence"/>
</dbReference>
<name>A0A1I3YL64_9PROT</name>
<reference evidence="2" key="1">
    <citation type="submission" date="2016-10" db="EMBL/GenBank/DDBJ databases">
        <authorList>
            <person name="Varghese N."/>
            <person name="Submissions S."/>
        </authorList>
    </citation>
    <scope>NUCLEOTIDE SEQUENCE [LARGE SCALE GENOMIC DNA]</scope>
    <source>
        <strain evidence="2">Nm69</strain>
    </source>
</reference>